<feature type="transmembrane region" description="Helical" evidence="13">
    <location>
        <begin position="1123"/>
        <end position="1143"/>
    </location>
</feature>
<feature type="compositionally biased region" description="Basic and acidic residues" evidence="12">
    <location>
        <begin position="2375"/>
        <end position="2388"/>
    </location>
</feature>
<protein>
    <submittedName>
        <fullName evidence="16">Uncharacterized protein LOC101855956</fullName>
    </submittedName>
</protein>
<comment type="subcellular location">
    <subcellularLocation>
        <location evidence="2">Cell projection</location>
    </subcellularLocation>
    <subcellularLocation>
        <location evidence="1">Cytoplasm</location>
        <location evidence="1">Cytoskeleton</location>
    </subcellularLocation>
</comment>
<evidence type="ECO:0000256" key="6">
    <source>
        <dbReference type="ARBA" id="ARBA00022840"/>
    </source>
</evidence>
<dbReference type="PANTHER" id="PTHR46256">
    <property type="entry name" value="AGAP011099-PA"/>
    <property type="match status" value="1"/>
</dbReference>
<evidence type="ECO:0000256" key="3">
    <source>
        <dbReference type="ARBA" id="ARBA00022490"/>
    </source>
</evidence>
<keyword evidence="13" id="KW-0472">Membrane</keyword>
<feature type="transmembrane region" description="Helical" evidence="13">
    <location>
        <begin position="1785"/>
        <end position="1805"/>
    </location>
</feature>
<feature type="transmembrane region" description="Helical" evidence="13">
    <location>
        <begin position="952"/>
        <end position="974"/>
    </location>
</feature>
<evidence type="ECO:0000313" key="16">
    <source>
        <dbReference type="RefSeq" id="XP_035826170.1"/>
    </source>
</evidence>
<dbReference type="Proteomes" id="UP000694888">
    <property type="component" value="Unplaced"/>
</dbReference>
<evidence type="ECO:0000256" key="10">
    <source>
        <dbReference type="ARBA" id="ARBA00023273"/>
    </source>
</evidence>
<feature type="region of interest" description="Actin-binding" evidence="11">
    <location>
        <begin position="595"/>
        <end position="617"/>
    </location>
</feature>
<feature type="compositionally biased region" description="Basic and acidic residues" evidence="12">
    <location>
        <begin position="837"/>
        <end position="849"/>
    </location>
</feature>
<dbReference type="SUPFAM" id="SSF52540">
    <property type="entry name" value="P-loop containing nucleoside triphosphate hydrolases"/>
    <property type="match status" value="1"/>
</dbReference>
<evidence type="ECO:0000259" key="14">
    <source>
        <dbReference type="PROSITE" id="PS51456"/>
    </source>
</evidence>
<dbReference type="SMART" id="SM00242">
    <property type="entry name" value="MYSc"/>
    <property type="match status" value="1"/>
</dbReference>
<feature type="transmembrane region" description="Helical" evidence="13">
    <location>
        <begin position="1817"/>
        <end position="1834"/>
    </location>
</feature>
<dbReference type="CDD" id="cd04190">
    <property type="entry name" value="Chitin_synth_C"/>
    <property type="match status" value="1"/>
</dbReference>
<feature type="region of interest" description="Disordered" evidence="12">
    <location>
        <begin position="2358"/>
        <end position="2422"/>
    </location>
</feature>
<evidence type="ECO:0000256" key="2">
    <source>
        <dbReference type="ARBA" id="ARBA00004316"/>
    </source>
</evidence>
<dbReference type="Gene3D" id="1.20.5.4820">
    <property type="match status" value="1"/>
</dbReference>
<keyword evidence="7 11" id="KW-0518">Myosin</keyword>
<dbReference type="InterPro" id="IPR029044">
    <property type="entry name" value="Nucleotide-diphossugar_trans"/>
</dbReference>
<feature type="transmembrane region" description="Helical" evidence="13">
    <location>
        <begin position="2162"/>
        <end position="2182"/>
    </location>
</feature>
<dbReference type="GeneID" id="101855956"/>
<gene>
    <name evidence="16" type="primary">LOC101855956</name>
</gene>
<name>A0ABM1VUS8_APLCA</name>
<keyword evidence="10" id="KW-0966">Cell projection</keyword>
<keyword evidence="11" id="KW-0009">Actin-binding</keyword>
<dbReference type="Pfam" id="PF03142">
    <property type="entry name" value="Chitin_synth_2"/>
    <property type="match status" value="1"/>
</dbReference>
<keyword evidence="8 11" id="KW-0505">Motor protein</keyword>
<feature type="region of interest" description="Disordered" evidence="12">
    <location>
        <begin position="723"/>
        <end position="790"/>
    </location>
</feature>
<feature type="domain" description="Myosin motor" evidence="14">
    <location>
        <begin position="1"/>
        <end position="714"/>
    </location>
</feature>
<feature type="transmembrane region" description="Helical" evidence="13">
    <location>
        <begin position="2109"/>
        <end position="2131"/>
    </location>
</feature>
<evidence type="ECO:0000256" key="11">
    <source>
        <dbReference type="PROSITE-ProRule" id="PRU00782"/>
    </source>
</evidence>
<feature type="compositionally biased region" description="Basic and acidic residues" evidence="12">
    <location>
        <begin position="723"/>
        <end position="736"/>
    </location>
</feature>
<proteinExistence type="inferred from homology"/>
<dbReference type="PROSITE" id="PS51456">
    <property type="entry name" value="MYOSIN_MOTOR"/>
    <property type="match status" value="1"/>
</dbReference>
<feature type="transmembrane region" description="Helical" evidence="13">
    <location>
        <begin position="1019"/>
        <end position="1044"/>
    </location>
</feature>
<keyword evidence="13" id="KW-0812">Transmembrane</keyword>
<keyword evidence="4" id="KW-0677">Repeat</keyword>
<feature type="region of interest" description="Disordered" evidence="12">
    <location>
        <begin position="811"/>
        <end position="849"/>
    </location>
</feature>
<feature type="transmembrane region" description="Helical" evidence="13">
    <location>
        <begin position="986"/>
        <end position="1007"/>
    </location>
</feature>
<evidence type="ECO:0000256" key="1">
    <source>
        <dbReference type="ARBA" id="ARBA00004245"/>
    </source>
</evidence>
<keyword evidence="13" id="KW-1133">Transmembrane helix</keyword>
<reference evidence="16" key="1">
    <citation type="submission" date="2025-08" db="UniProtKB">
        <authorList>
            <consortium name="RefSeq"/>
        </authorList>
    </citation>
    <scope>IDENTIFICATION</scope>
</reference>
<dbReference type="Pfam" id="PF00063">
    <property type="entry name" value="Myosin_head"/>
    <property type="match status" value="1"/>
</dbReference>
<dbReference type="InterPro" id="IPR001609">
    <property type="entry name" value="Myosin_head_motor_dom-like"/>
</dbReference>
<evidence type="ECO:0000256" key="13">
    <source>
        <dbReference type="SAM" id="Phobius"/>
    </source>
</evidence>
<evidence type="ECO:0000256" key="4">
    <source>
        <dbReference type="ARBA" id="ARBA00022737"/>
    </source>
</evidence>
<dbReference type="InterPro" id="IPR036961">
    <property type="entry name" value="Kinesin_motor_dom_sf"/>
</dbReference>
<dbReference type="SUPFAM" id="SSF53448">
    <property type="entry name" value="Nucleotide-diphospho-sugar transferases"/>
    <property type="match status" value="1"/>
</dbReference>
<dbReference type="Gene3D" id="1.10.10.820">
    <property type="match status" value="1"/>
</dbReference>
<dbReference type="InterPro" id="IPR052409">
    <property type="entry name" value="Myosin-III_kinase_activity"/>
</dbReference>
<feature type="transmembrane region" description="Helical" evidence="13">
    <location>
        <begin position="1206"/>
        <end position="1230"/>
    </location>
</feature>
<evidence type="ECO:0000256" key="9">
    <source>
        <dbReference type="ARBA" id="ARBA00023212"/>
    </source>
</evidence>
<accession>A0ABM1VUS8</accession>
<dbReference type="Gene3D" id="1.20.120.720">
    <property type="entry name" value="Myosin VI head, motor domain, U50 subdomain"/>
    <property type="match status" value="1"/>
</dbReference>
<comment type="similarity">
    <text evidence="11">Belongs to the TRAFAC class myosin-kinesin ATPase superfamily. Myosin family.</text>
</comment>
<organism evidence="15 16">
    <name type="scientific">Aplysia californica</name>
    <name type="common">California sea hare</name>
    <dbReference type="NCBI Taxonomy" id="6500"/>
    <lineage>
        <taxon>Eukaryota</taxon>
        <taxon>Metazoa</taxon>
        <taxon>Spiralia</taxon>
        <taxon>Lophotrochozoa</taxon>
        <taxon>Mollusca</taxon>
        <taxon>Gastropoda</taxon>
        <taxon>Heterobranchia</taxon>
        <taxon>Euthyneura</taxon>
        <taxon>Tectipleura</taxon>
        <taxon>Aplysiida</taxon>
        <taxon>Aplysioidea</taxon>
        <taxon>Aplysiidae</taxon>
        <taxon>Aplysia</taxon>
    </lineage>
</organism>
<dbReference type="RefSeq" id="XP_035826170.1">
    <property type="nucleotide sequence ID" value="XM_035970277.1"/>
</dbReference>
<evidence type="ECO:0000313" key="15">
    <source>
        <dbReference type="Proteomes" id="UP000694888"/>
    </source>
</evidence>
<evidence type="ECO:0000256" key="7">
    <source>
        <dbReference type="ARBA" id="ARBA00023123"/>
    </source>
</evidence>
<dbReference type="Gene3D" id="3.90.550.10">
    <property type="entry name" value="Spore Coat Polysaccharide Biosynthesis Protein SpsA, Chain A"/>
    <property type="match status" value="1"/>
</dbReference>
<evidence type="ECO:0000256" key="8">
    <source>
        <dbReference type="ARBA" id="ARBA00023175"/>
    </source>
</evidence>
<feature type="binding site" evidence="11">
    <location>
        <begin position="93"/>
        <end position="100"/>
    </location>
    <ligand>
        <name>ATP</name>
        <dbReference type="ChEBI" id="CHEBI:30616"/>
    </ligand>
</feature>
<dbReference type="InterPro" id="IPR027417">
    <property type="entry name" value="P-loop_NTPase"/>
</dbReference>
<keyword evidence="9" id="KW-0206">Cytoskeleton</keyword>
<feature type="compositionally biased region" description="Low complexity" evidence="12">
    <location>
        <begin position="2389"/>
        <end position="2401"/>
    </location>
</feature>
<dbReference type="Gene3D" id="1.20.58.530">
    <property type="match status" value="1"/>
</dbReference>
<keyword evidence="6 11" id="KW-0067">ATP-binding</keyword>
<dbReference type="PANTHER" id="PTHR46256:SF3">
    <property type="entry name" value="MYOSIN MOTOR DOMAIN-CONTAINING PROTEIN"/>
    <property type="match status" value="1"/>
</dbReference>
<keyword evidence="5 11" id="KW-0547">Nucleotide-binding</keyword>
<feature type="transmembrane region" description="Helical" evidence="13">
    <location>
        <begin position="879"/>
        <end position="900"/>
    </location>
</feature>
<evidence type="ECO:0000256" key="5">
    <source>
        <dbReference type="ARBA" id="ARBA00022741"/>
    </source>
</evidence>
<sequence length="2448" mass="277354">MDDLSALDVLDERTILASLKYRYQRDKIYTFLGDVLVAINPNKTLPIYSQQDHERYQSELCEESPAPHVYWTAEQSYRRLTRSRQNQCVLVSGESGTGKTESTKFFIDHISFLCNTTSHKLNEKITRLNPLLESFGNAVTPMNSNSSRFGKLIELMVDEGGELTGAKIQDYLLEKSRVVSQGPGERNFHIFYLLFAGLSRDQKQTFNIGPVTDFRILSHGRAPAFSRGSASTLKEKFNDLMELMSSLGFIEDDVTTVLVILCAILHLTNITFELAVDDSDGVRVVPGQSLDSGQWPCCAEVRTILFFSVSRLRLPFFEPIGETVKTSKKRHEAEDGRDALAKALYSRLFGWIVGQINVHLQPDSSSGAHVNTLSILDFSGFEKLTKNQFDQLCINTANERLHQYLCHHIFNLERQDLTAEGVDVEQVNFDDNQSLIDLFFQKPQGLFYLLDEESSFPQATDNSLVRKLNTVCSSSTHFQAARSDPLAFTILHYAGQVLYDAHGMLERNRDSLGSNIVELMLDSNDAMVRLLFTAPENATGSYSRSFSTGKMRAQIFSSSDDPAELSDGKRISGDNSSLPTSYHYVFAFFSFKKSLSELIQKLEISQPWFIRCVRPNDSSTANQFKDTIVLSQLRYNGLMEIAKIRRDGYPVRIKFKDFVDEFRDIGFETSVRLYGSPAEARVIVNACQLKGSAVGRTKIFLKNGQRDILEHKLDALRRERERKLKEEEARKRRQEMEAESGGLEPPADYETKEDTSVRAVPEQPLRTPTTKKTVGFSHGETLSDDSSSHQKVRHWIEMNEDLEDVLEEAEPSPRLHLSQDNDVTVPSVKAGPETESLSDRETGLQDRPPWDRFQVVPRDGYQDHPSAQRGVKIFKVVCYFLIFSLVLGGAVVNKVAMLTLTSSVVKVSKHTSDSGSSPQAMLVLIAICFPYLSNAVAYSSRSLFGNTGWPGWRMTFAMLGVELCHTTGLCLMAFRVLPQVDLLRALIVMATTFLVPSTLRMICSFQGHAASRWVKLVKFVIAILCTGIQVTSVVVMTYTSFTLTEQQKNDLMDRSQSLTGVSDIHLEQAPRSSGSFLWEIPASLILVSVGYWENYLDKDIKIYRWTLAFSSWKKDIHLVRQRLYIFLSFWKIAWSILLTVVFVEGFDFTITFPTMPDDTPEDEKSMSPTELHLAQYGALYCCLLCSVLCTYFSGLACKLNMQRISFSLPMTLVTPVSAGVVLLRCKLGLLQVSGACYLWVCPEDWAQDQFYHVLLLVGVWLSQCLIAGHIWQANSERMAKIDKLFVTPMRCSILTEQTLMLRRRTPQNEKSLQKGLDEMNYVSRSLDTPVPQIYACATMWHETRTEMTNLLKSIFRMDIDHSARAIAQKYYKIRDPDYYEFEAHIFFDDAFDLSDDAKIVPNSFVLRLIECLNEAISSVHERPTTMSCPERFPTPYGGRLTWTLPGGTSLVVHLKDKNKIRNRKRWSQVMYLYYLLGYNILAADENLADLELDKTSSQNDANGDKIRLTSAQLRRRRRSAFFSRSVLFNYVTEDVQSKAENTYILTLDGDVDFRPEAVRLLVDRMKKNKKVGAACGRIHPIGSGPIVWYQQFEYAIGHWLQKATEHVFGCVLCAPGCFSLFRGSALMDDNVARMYATKSTEAGHYVQFDQGEDRWLSTLLLQQGYRIDYSAAADAFTQAPETFNEFFNQRRRWGPSTLANILDLLGDWRNTVHINDNISSLYVFYQTMMFVSTLLGPATVLLMMAGAYQVVFKITVFESYCLSIAPAAAYVLLCMFAKSDTQLSVGAVMSAVYAIVMTVVLVGTIGTAISGSITSPNVIFMVMLSVIFITSGFMHPRELGCLVPGALYFICIPAGYLVLTIYFLTNLHVVSWGTREVPKKKTKEDLEKEKKEQEKKEQRKMERKSGVLGWLGVKYVFSEIGELIKQFRALIFETVRSKDKDRTETKSTSKKRSNSTSYTNELLQQLVEELKEGRRMQSTKLDDAEKGFLDVPSKHLFRKVSDGMISSHVGATGNVDDHQASSLHNDIRTQSVFPPQNSVAPASVMTSPSFTIREDPARPAWILHPALSGGSIKLLPERERNFWSQLMAKYLYPINEDVQSKERIHKDLLALRNNVVFAFFMTSAVWIALFMQLEILQAELKNHLFVHIPRIDGDGTVSFQPLGLIFLCCFSIILLLQFVGMFSHRWGTMLHTLSITDIGVGRGLKEQDKVKDIILKVSQLQKLRNIEMEPEPDYEEPLPDYVDDGQSNNVLPGSYENPETLEGNHAGPTMNSVPHIDDRVTPRHNVGLPIPDNANTGTNDRPPSFPPSYHTNEVWHNHNDHRGGRGRGRDVFDRMGNPQAFALENAFERRFRNVLQQQRLGEQPGYNSLRRRHDSHHDQEQHHLDLPMRRLQPPTQPQRQQQRGEGHHGVARYAPHPNPAPRFSGNLGFSYLGSNPDPMPRSFNYEIV</sequence>
<dbReference type="PRINTS" id="PR00193">
    <property type="entry name" value="MYOSINHEAVY"/>
</dbReference>
<keyword evidence="15" id="KW-1185">Reference proteome</keyword>
<keyword evidence="3" id="KW-0963">Cytoplasm</keyword>
<evidence type="ECO:0000256" key="12">
    <source>
        <dbReference type="SAM" id="MobiDB-lite"/>
    </source>
</evidence>
<dbReference type="Gene3D" id="3.40.850.10">
    <property type="entry name" value="Kinesin motor domain"/>
    <property type="match status" value="1"/>
</dbReference>
<feature type="transmembrane region" description="Helical" evidence="13">
    <location>
        <begin position="1173"/>
        <end position="1194"/>
    </location>
</feature>
<feature type="transmembrane region" description="Helical" evidence="13">
    <location>
        <begin position="1723"/>
        <end position="1748"/>
    </location>
</feature>
<feature type="transmembrane region" description="Helical" evidence="13">
    <location>
        <begin position="1846"/>
        <end position="1865"/>
    </location>
</feature>
<feature type="transmembrane region" description="Helical" evidence="13">
    <location>
        <begin position="921"/>
        <end position="940"/>
    </location>
</feature>
<feature type="transmembrane region" description="Helical" evidence="13">
    <location>
        <begin position="1760"/>
        <end position="1779"/>
    </location>
</feature>